<evidence type="ECO:0000256" key="12">
    <source>
        <dbReference type="HAMAP-Rule" id="MF_00388"/>
    </source>
</evidence>
<protein>
    <recommendedName>
        <fullName evidence="4 12">UDP-3-O-acyl-N-acetylglucosamine deacetylase</fullName>
        <shortName evidence="12">UDP-3-O-acyl-GlcNAc deacetylase</shortName>
        <ecNumber evidence="4 12">3.5.1.108</ecNumber>
    </recommendedName>
    <alternativeName>
        <fullName evidence="12">UDP-3-O-[R-3-hydroxymyristoyl]-N-acetylglucosamine deacetylase</fullName>
    </alternativeName>
</protein>
<dbReference type="EMBL" id="CACVAY010000075">
    <property type="protein sequence ID" value="CAA6816379.1"/>
    <property type="molecule type" value="Genomic_DNA"/>
</dbReference>
<comment type="similarity">
    <text evidence="12">Belongs to the LpxC family.</text>
</comment>
<comment type="pathway">
    <text evidence="3 12">Glycolipid biosynthesis; lipid IV(A) biosynthesis; lipid IV(A) from (3R)-3-hydroxytetradecanoyl-[acyl-carrier-protein] and UDP-N-acetyl-alpha-D-glucosamine: step 2/6.</text>
</comment>
<evidence type="ECO:0000256" key="7">
    <source>
        <dbReference type="ARBA" id="ARBA00022723"/>
    </source>
</evidence>
<dbReference type="GO" id="GO:0009245">
    <property type="term" value="P:lipid A biosynthetic process"/>
    <property type="evidence" value="ECO:0007669"/>
    <property type="project" value="UniProtKB-UniRule"/>
</dbReference>
<dbReference type="AlphaFoldDB" id="A0A6S6TNA3"/>
<evidence type="ECO:0000256" key="8">
    <source>
        <dbReference type="ARBA" id="ARBA00022801"/>
    </source>
</evidence>
<comment type="function">
    <text evidence="2 12">Catalyzes the hydrolysis of UDP-3-O-myristoyl-N-acetylglucosamine to form UDP-3-O-myristoylglucosamine and acetate, the committed step in lipid A biosynthesis.</text>
</comment>
<dbReference type="InterPro" id="IPR011334">
    <property type="entry name" value="UDP-acyl_GlcNac_deAcase_C"/>
</dbReference>
<dbReference type="HAMAP" id="MF_00388">
    <property type="entry name" value="LpxC"/>
    <property type="match status" value="1"/>
</dbReference>
<keyword evidence="10 12" id="KW-0443">Lipid metabolism</keyword>
<proteinExistence type="inferred from homology"/>
<evidence type="ECO:0000256" key="4">
    <source>
        <dbReference type="ARBA" id="ARBA00012745"/>
    </source>
</evidence>
<dbReference type="GO" id="GO:0103117">
    <property type="term" value="F:UDP-3-O-acyl-N-acetylglucosamine deacetylase activity"/>
    <property type="evidence" value="ECO:0007669"/>
    <property type="project" value="UniProtKB-UniRule"/>
</dbReference>
<evidence type="ECO:0000313" key="13">
    <source>
        <dbReference type="EMBL" id="CAA6816379.1"/>
    </source>
</evidence>
<gene>
    <name evidence="12" type="primary">lpxC</name>
    <name evidence="13" type="ORF">HELGO_WM16896</name>
</gene>
<dbReference type="GO" id="GO:0046872">
    <property type="term" value="F:metal ion binding"/>
    <property type="evidence" value="ECO:0007669"/>
    <property type="project" value="UniProtKB-KW"/>
</dbReference>
<feature type="binding site" evidence="12">
    <location>
        <position position="236"/>
    </location>
    <ligand>
        <name>Zn(2+)</name>
        <dbReference type="ChEBI" id="CHEBI:29105"/>
    </ligand>
</feature>
<dbReference type="PANTHER" id="PTHR33694:SF1">
    <property type="entry name" value="UDP-3-O-ACYL-N-ACETYLGLUCOSAMINE DEACETYLASE 1, MITOCHONDRIAL-RELATED"/>
    <property type="match status" value="1"/>
</dbReference>
<evidence type="ECO:0000256" key="2">
    <source>
        <dbReference type="ARBA" id="ARBA00002923"/>
    </source>
</evidence>
<dbReference type="Gene3D" id="3.30.1700.10">
    <property type="entry name" value="lpxc deacetylase, domain 2"/>
    <property type="match status" value="1"/>
</dbReference>
<feature type="binding site" evidence="12">
    <location>
        <position position="240"/>
    </location>
    <ligand>
        <name>Zn(2+)</name>
        <dbReference type="ChEBI" id="CHEBI:29105"/>
    </ligand>
</feature>
<dbReference type="Pfam" id="PF03331">
    <property type="entry name" value="LpxC"/>
    <property type="match status" value="1"/>
</dbReference>
<evidence type="ECO:0000256" key="6">
    <source>
        <dbReference type="ARBA" id="ARBA00022556"/>
    </source>
</evidence>
<name>A0A6S6TNA3_9GAMM</name>
<feature type="binding site" evidence="12">
    <location>
        <position position="78"/>
    </location>
    <ligand>
        <name>Zn(2+)</name>
        <dbReference type="ChEBI" id="CHEBI:29105"/>
    </ligand>
</feature>
<accession>A0A6S6TNA3</accession>
<keyword evidence="6 12" id="KW-0441">Lipid A biosynthesis</keyword>
<dbReference type="EC" id="3.5.1.108" evidence="4 12"/>
<keyword evidence="8 12" id="KW-0378">Hydrolase</keyword>
<dbReference type="NCBIfam" id="TIGR00325">
    <property type="entry name" value="lpxC"/>
    <property type="match status" value="1"/>
</dbReference>
<organism evidence="13">
    <name type="scientific">uncultured Thiotrichaceae bacterium</name>
    <dbReference type="NCBI Taxonomy" id="298394"/>
    <lineage>
        <taxon>Bacteria</taxon>
        <taxon>Pseudomonadati</taxon>
        <taxon>Pseudomonadota</taxon>
        <taxon>Gammaproteobacteria</taxon>
        <taxon>Thiotrichales</taxon>
        <taxon>Thiotrichaceae</taxon>
        <taxon>environmental samples</taxon>
    </lineage>
</organism>
<evidence type="ECO:0000256" key="3">
    <source>
        <dbReference type="ARBA" id="ARBA00005002"/>
    </source>
</evidence>
<dbReference type="InterPro" id="IPR015870">
    <property type="entry name" value="UDP-acyl_N-AcGlcN_deAcase_N"/>
</dbReference>
<reference evidence="13" key="1">
    <citation type="submission" date="2020-01" db="EMBL/GenBank/DDBJ databases">
        <authorList>
            <person name="Meier V. D."/>
            <person name="Meier V D."/>
        </authorList>
    </citation>
    <scope>NUCLEOTIDE SEQUENCE</scope>
    <source>
        <strain evidence="13">HLG_WM_MAG_07</strain>
    </source>
</reference>
<dbReference type="UniPathway" id="UPA00359">
    <property type="reaction ID" value="UER00478"/>
</dbReference>
<dbReference type="GO" id="GO:0016020">
    <property type="term" value="C:membrane"/>
    <property type="evidence" value="ECO:0007669"/>
    <property type="project" value="GOC"/>
</dbReference>
<dbReference type="InterPro" id="IPR004463">
    <property type="entry name" value="UDP-acyl_GlcNac_deAcase"/>
</dbReference>
<evidence type="ECO:0000256" key="5">
    <source>
        <dbReference type="ARBA" id="ARBA00022516"/>
    </source>
</evidence>
<feature type="active site" description="Proton donor" evidence="12">
    <location>
        <position position="263"/>
    </location>
</feature>
<dbReference type="InterPro" id="IPR020568">
    <property type="entry name" value="Ribosomal_Su5_D2-typ_SF"/>
</dbReference>
<comment type="cofactor">
    <cofactor evidence="1 12">
        <name>Zn(2+)</name>
        <dbReference type="ChEBI" id="CHEBI:29105"/>
    </cofactor>
</comment>
<dbReference type="Gene3D" id="3.30.230.20">
    <property type="entry name" value="lpxc deacetylase, domain 1"/>
    <property type="match status" value="1"/>
</dbReference>
<keyword evidence="9 12" id="KW-0862">Zinc</keyword>
<sequence>MQLQRTIKRIVETTGVGVHSGKAVRMVLRPAMPNTGIVFRRIDLSEDILIKATPETVGETVMCTTLVQDGIKVATIEHLFSALAGLGIDNLYVDLDAEEVPILDGSAAPFIYLIENAGIATQAAPKKFVRIKKPIKLDSGYASASLVPYDGFAIDFEIDFNHPAIRKTRQKLSFDLSKQAYGKEISRARTFGFMKDAEMLRSMNLGLGGNLGNAVVMDEYRILNNGLRYDDEFVIHKMLDAIGDLYTLGYGIIGKYIGHKSGHAVNNQLLRVMLEQPESWELIEATDTDSKSIAYGEYPALAH</sequence>
<evidence type="ECO:0000256" key="11">
    <source>
        <dbReference type="ARBA" id="ARBA00024535"/>
    </source>
</evidence>
<evidence type="ECO:0000256" key="9">
    <source>
        <dbReference type="ARBA" id="ARBA00022833"/>
    </source>
</evidence>
<dbReference type="SUPFAM" id="SSF54211">
    <property type="entry name" value="Ribosomal protein S5 domain 2-like"/>
    <property type="match status" value="2"/>
</dbReference>
<evidence type="ECO:0000256" key="10">
    <source>
        <dbReference type="ARBA" id="ARBA00023098"/>
    </source>
</evidence>
<dbReference type="PANTHER" id="PTHR33694">
    <property type="entry name" value="UDP-3-O-ACYL-N-ACETYLGLUCOSAMINE DEACETYLASE 1, MITOCHONDRIAL-RELATED"/>
    <property type="match status" value="1"/>
</dbReference>
<keyword evidence="5 12" id="KW-0444">Lipid biosynthesis</keyword>
<keyword evidence="7 12" id="KW-0479">Metal-binding</keyword>
<comment type="catalytic activity">
    <reaction evidence="11 12">
        <text>a UDP-3-O-[(3R)-3-hydroxyacyl]-N-acetyl-alpha-D-glucosamine + H2O = a UDP-3-O-[(3R)-3-hydroxyacyl]-alpha-D-glucosamine + acetate</text>
        <dbReference type="Rhea" id="RHEA:67816"/>
        <dbReference type="ChEBI" id="CHEBI:15377"/>
        <dbReference type="ChEBI" id="CHEBI:30089"/>
        <dbReference type="ChEBI" id="CHEBI:137740"/>
        <dbReference type="ChEBI" id="CHEBI:173225"/>
        <dbReference type="EC" id="3.5.1.108"/>
    </reaction>
</comment>
<evidence type="ECO:0000256" key="1">
    <source>
        <dbReference type="ARBA" id="ARBA00001947"/>
    </source>
</evidence>